<proteinExistence type="predicted"/>
<dbReference type="EMBL" id="CAIIXF020000009">
    <property type="protein sequence ID" value="CAH1793882.1"/>
    <property type="molecule type" value="Genomic_DNA"/>
</dbReference>
<feature type="region of interest" description="Disordered" evidence="1">
    <location>
        <begin position="115"/>
        <end position="137"/>
    </location>
</feature>
<feature type="region of interest" description="Disordered" evidence="1">
    <location>
        <begin position="1"/>
        <end position="54"/>
    </location>
</feature>
<sequence length="323" mass="36280">DTDMTELIQNDIYSSDIDSKENGLESKEDQHESSTDDYSLEGEPKNAVHALPDGDTSDLEIQEMNKKIAITDQNVYYETAEDVTSIDDQSKHTRDQPSLPQNKVFAAGDVGENPYYTTPEDVNQIDDNTRDQTSSHQNETFAIIDDICEDPYYTTPATDVPPRGITLDGKNEEDGYDRIQLSVTKEVPKDRILDENYSHIRQHGDNDVYYSTPYNASEGNRDEVGSLNKSNAYSYVTKPSSRSSPPNGTVLDDTSSKRGVYTEGNKDNESNGKEIELIDNAVYSMEVKPETDYEAVLDEEEENNDSNGNEIELINNDIYSMEV</sequence>
<gene>
    <name evidence="2" type="ORF">OFUS_LOCUS18672</name>
</gene>
<organism evidence="2 3">
    <name type="scientific">Owenia fusiformis</name>
    <name type="common">Polychaete worm</name>
    <dbReference type="NCBI Taxonomy" id="6347"/>
    <lineage>
        <taxon>Eukaryota</taxon>
        <taxon>Metazoa</taxon>
        <taxon>Spiralia</taxon>
        <taxon>Lophotrochozoa</taxon>
        <taxon>Annelida</taxon>
        <taxon>Polychaeta</taxon>
        <taxon>Sedentaria</taxon>
        <taxon>Canalipalpata</taxon>
        <taxon>Sabellida</taxon>
        <taxon>Oweniida</taxon>
        <taxon>Oweniidae</taxon>
        <taxon>Owenia</taxon>
    </lineage>
</organism>
<comment type="caution">
    <text evidence="2">The sequence shown here is derived from an EMBL/GenBank/DDBJ whole genome shotgun (WGS) entry which is preliminary data.</text>
</comment>
<keyword evidence="3" id="KW-1185">Reference proteome</keyword>
<dbReference type="AlphaFoldDB" id="A0A8J1ULE4"/>
<evidence type="ECO:0000256" key="1">
    <source>
        <dbReference type="SAM" id="MobiDB-lite"/>
    </source>
</evidence>
<accession>A0A8J1ULE4</accession>
<evidence type="ECO:0000313" key="3">
    <source>
        <dbReference type="Proteomes" id="UP000749559"/>
    </source>
</evidence>
<feature type="non-terminal residue" evidence="2">
    <location>
        <position position="1"/>
    </location>
</feature>
<feature type="compositionally biased region" description="Basic and acidic residues" evidence="1">
    <location>
        <begin position="17"/>
        <end position="34"/>
    </location>
</feature>
<dbReference type="Proteomes" id="UP000749559">
    <property type="component" value="Unassembled WGS sequence"/>
</dbReference>
<reference evidence="2" key="1">
    <citation type="submission" date="2022-03" db="EMBL/GenBank/DDBJ databases">
        <authorList>
            <person name="Martin C."/>
        </authorList>
    </citation>
    <scope>NUCLEOTIDE SEQUENCE</scope>
</reference>
<protein>
    <submittedName>
        <fullName evidence="2">Uncharacterized protein</fullName>
    </submittedName>
</protein>
<evidence type="ECO:0000313" key="2">
    <source>
        <dbReference type="EMBL" id="CAH1793882.1"/>
    </source>
</evidence>
<feature type="compositionally biased region" description="Polar residues" evidence="1">
    <location>
        <begin position="227"/>
        <end position="247"/>
    </location>
</feature>
<feature type="region of interest" description="Disordered" evidence="1">
    <location>
        <begin position="204"/>
        <end position="271"/>
    </location>
</feature>
<name>A0A8J1ULE4_OWEFU</name>